<organism evidence="2 3">
    <name type="scientific">Leadbetterella byssophila (strain DSM 17132 / JCM 16389 / KACC 11308 / NBRC 106382 / 4M15)</name>
    <dbReference type="NCBI Taxonomy" id="649349"/>
    <lineage>
        <taxon>Bacteria</taxon>
        <taxon>Pseudomonadati</taxon>
        <taxon>Bacteroidota</taxon>
        <taxon>Cytophagia</taxon>
        <taxon>Cytophagales</taxon>
        <taxon>Leadbetterellaceae</taxon>
        <taxon>Leadbetterella</taxon>
    </lineage>
</organism>
<reference evidence="2 3" key="2">
    <citation type="journal article" date="2011" name="Stand. Genomic Sci.">
        <title>Complete genome sequence of Leadbetterella byssophila type strain (4M15).</title>
        <authorList>
            <person name="Abt B."/>
            <person name="Teshima H."/>
            <person name="Lucas S."/>
            <person name="Lapidus A."/>
            <person name="Del Rio T.G."/>
            <person name="Nolan M."/>
            <person name="Tice H."/>
            <person name="Cheng J.F."/>
            <person name="Pitluck S."/>
            <person name="Liolios K."/>
            <person name="Pagani I."/>
            <person name="Ivanova N."/>
            <person name="Mavromatis K."/>
            <person name="Pati A."/>
            <person name="Tapia R."/>
            <person name="Han C."/>
            <person name="Goodwin L."/>
            <person name="Chen A."/>
            <person name="Palaniappan K."/>
            <person name="Land M."/>
            <person name="Hauser L."/>
            <person name="Chang Y.J."/>
            <person name="Jeffries C.D."/>
            <person name="Rohde M."/>
            <person name="Goker M."/>
            <person name="Tindall B.J."/>
            <person name="Detter J.C."/>
            <person name="Woyke T."/>
            <person name="Bristow J."/>
            <person name="Eisen J.A."/>
            <person name="Markowitz V."/>
            <person name="Hugenholtz P."/>
            <person name="Klenk H.P."/>
            <person name="Kyrpides N.C."/>
        </authorList>
    </citation>
    <scope>NUCLEOTIDE SEQUENCE [LARGE SCALE GENOMIC DNA]</scope>
    <source>
        <strain evidence="3">DSM 17132 / JCM 16389 / KACC 11308 / NBRC 106382 / 4M15</strain>
    </source>
</reference>
<dbReference type="EMBL" id="CP002305">
    <property type="protein sequence ID" value="ADQ18724.1"/>
    <property type="molecule type" value="Genomic_DNA"/>
</dbReference>
<keyword evidence="1" id="KW-0812">Transmembrane</keyword>
<feature type="transmembrane region" description="Helical" evidence="1">
    <location>
        <begin position="6"/>
        <end position="29"/>
    </location>
</feature>
<evidence type="ECO:0000256" key="1">
    <source>
        <dbReference type="SAM" id="Phobius"/>
    </source>
</evidence>
<feature type="transmembrane region" description="Helical" evidence="1">
    <location>
        <begin position="41"/>
        <end position="61"/>
    </location>
</feature>
<gene>
    <name evidence="2" type="ordered locus">Lbys_3062</name>
</gene>
<proteinExistence type="predicted"/>
<keyword evidence="3" id="KW-1185">Reference proteome</keyword>
<dbReference type="AlphaFoldDB" id="E4RUI8"/>
<dbReference type="STRING" id="649349.Lbys_3062"/>
<evidence type="ECO:0000313" key="3">
    <source>
        <dbReference type="Proteomes" id="UP000007435"/>
    </source>
</evidence>
<keyword evidence="1" id="KW-1133">Transmembrane helix</keyword>
<dbReference type="OrthoDB" id="1525231at2"/>
<reference key="1">
    <citation type="submission" date="2010-11" db="EMBL/GenBank/DDBJ databases">
        <title>The complete genome of Leadbetterella byssophila DSM 17132.</title>
        <authorList>
            <consortium name="US DOE Joint Genome Institute (JGI-PGF)"/>
            <person name="Lucas S."/>
            <person name="Copeland A."/>
            <person name="Lapidus A."/>
            <person name="Glavina del Rio T."/>
            <person name="Dalin E."/>
            <person name="Tice H."/>
            <person name="Bruce D."/>
            <person name="Goodwin L."/>
            <person name="Pitluck S."/>
            <person name="Kyrpides N."/>
            <person name="Mavromatis K."/>
            <person name="Ivanova N."/>
            <person name="Teshima H."/>
            <person name="Brettin T."/>
            <person name="Detter J.C."/>
            <person name="Han C."/>
            <person name="Tapia R."/>
            <person name="Land M."/>
            <person name="Hauser L."/>
            <person name="Markowitz V."/>
            <person name="Cheng J.-F."/>
            <person name="Hugenholtz P."/>
            <person name="Woyke T."/>
            <person name="Wu D."/>
            <person name="Tindall B."/>
            <person name="Pomrenke H.G."/>
            <person name="Brambilla E."/>
            <person name="Klenk H.-P."/>
            <person name="Eisen J.A."/>
        </authorList>
    </citation>
    <scope>NUCLEOTIDE SEQUENCE [LARGE SCALE GENOMIC DNA]</scope>
    <source>
        <strain>DSM 17132</strain>
    </source>
</reference>
<dbReference type="Proteomes" id="UP000007435">
    <property type="component" value="Chromosome"/>
</dbReference>
<name>E4RUI8_LEAB4</name>
<protein>
    <submittedName>
        <fullName evidence="2">Uncharacterized protein</fullName>
    </submittedName>
</protein>
<accession>E4RUI8</accession>
<dbReference type="KEGG" id="lby:Lbys_3062"/>
<dbReference type="HOGENOM" id="CLU_163323_1_0_10"/>
<sequence>MLYLLILIIGAIASLIGPWWMLPLVAAIICAFKSQSGKQAFWISAAAGVSLWLGYSLILAFSGKENLIDKIAALFSANSSALASVPSLALVLFISFLVSGLSTGMAGLAGKHVRYLFTKGA</sequence>
<evidence type="ECO:0000313" key="2">
    <source>
        <dbReference type="EMBL" id="ADQ18724.1"/>
    </source>
</evidence>
<dbReference type="RefSeq" id="WP_013409756.1">
    <property type="nucleotide sequence ID" value="NC_014655.1"/>
</dbReference>
<keyword evidence="1" id="KW-0472">Membrane</keyword>
<feature type="transmembrane region" description="Helical" evidence="1">
    <location>
        <begin position="81"/>
        <end position="109"/>
    </location>
</feature>